<organism evidence="2 3">
    <name type="scientific">Triparma laevis f. longispina</name>
    <dbReference type="NCBI Taxonomy" id="1714387"/>
    <lineage>
        <taxon>Eukaryota</taxon>
        <taxon>Sar</taxon>
        <taxon>Stramenopiles</taxon>
        <taxon>Ochrophyta</taxon>
        <taxon>Bolidophyceae</taxon>
        <taxon>Parmales</taxon>
        <taxon>Triparmaceae</taxon>
        <taxon>Triparma</taxon>
    </lineage>
</organism>
<dbReference type="Proteomes" id="UP001165122">
    <property type="component" value="Unassembled WGS sequence"/>
</dbReference>
<keyword evidence="3" id="KW-1185">Reference proteome</keyword>
<keyword evidence="1" id="KW-0812">Transmembrane</keyword>
<feature type="transmembrane region" description="Helical" evidence="1">
    <location>
        <begin position="175"/>
        <end position="193"/>
    </location>
</feature>
<feature type="transmembrane region" description="Helical" evidence="1">
    <location>
        <begin position="6"/>
        <end position="27"/>
    </location>
</feature>
<reference evidence="3" key="1">
    <citation type="journal article" date="2023" name="Commun. Biol.">
        <title>Genome analysis of Parmales, the sister group of diatoms, reveals the evolutionary specialization of diatoms from phago-mixotrophs to photoautotrophs.</title>
        <authorList>
            <person name="Ban H."/>
            <person name="Sato S."/>
            <person name="Yoshikawa S."/>
            <person name="Yamada K."/>
            <person name="Nakamura Y."/>
            <person name="Ichinomiya M."/>
            <person name="Sato N."/>
            <person name="Blanc-Mathieu R."/>
            <person name="Endo H."/>
            <person name="Kuwata A."/>
            <person name="Ogata H."/>
        </authorList>
    </citation>
    <scope>NUCLEOTIDE SEQUENCE [LARGE SCALE GENOMIC DNA]</scope>
    <source>
        <strain evidence="3">NIES 3700</strain>
    </source>
</reference>
<proteinExistence type="predicted"/>
<name>A0A9W7FUY0_9STRA</name>
<evidence type="ECO:0000256" key="1">
    <source>
        <dbReference type="SAM" id="Phobius"/>
    </source>
</evidence>
<protein>
    <submittedName>
        <fullName evidence="2">Uncharacterized protein</fullName>
    </submittedName>
</protein>
<keyword evidence="1" id="KW-1133">Transmembrane helix</keyword>
<dbReference type="OrthoDB" id="533393at2759"/>
<feature type="transmembrane region" description="Helical" evidence="1">
    <location>
        <begin position="127"/>
        <end position="148"/>
    </location>
</feature>
<evidence type="ECO:0000313" key="2">
    <source>
        <dbReference type="EMBL" id="GMI18511.1"/>
    </source>
</evidence>
<sequence>MRLQIISILILGISIGTVSLIVTVPTLSRNIKSFPTNSGIARPLRQRGNFGTARFSKPPSSDPETAEPSPISLNEVVPSPSGVNVLPAWQQQSIFFACFGTLATSTYLLSAPLHSLFTYLPTSFFSIVWHPEGLGLIFILAGVSHFFVEEFKDIYPPRGAWGGLWQLPGSPEFHVNWTGVFEILGGLGFFLSISNHNPQLTSTFSALLLGLSIAVYPANLYMFTHGAELPKGIKMDNGGHAGRFITQLVLCAVLGGLI</sequence>
<accession>A0A9W7FUY0</accession>
<dbReference type="AlphaFoldDB" id="A0A9W7FUY0"/>
<feature type="transmembrane region" description="Helical" evidence="1">
    <location>
        <begin position="94"/>
        <end position="115"/>
    </location>
</feature>
<dbReference type="PANTHER" id="PTHR36974:SF1">
    <property type="entry name" value="DOXX FAMILY MEMBRANE PROTEIN"/>
    <property type="match status" value="1"/>
</dbReference>
<dbReference type="PANTHER" id="PTHR36974">
    <property type="entry name" value="MEMBRANE PROTEIN-RELATED"/>
    <property type="match status" value="1"/>
</dbReference>
<keyword evidence="1" id="KW-0472">Membrane</keyword>
<comment type="caution">
    <text evidence="2">The sequence shown here is derived from an EMBL/GenBank/DDBJ whole genome shotgun (WGS) entry which is preliminary data.</text>
</comment>
<evidence type="ECO:0000313" key="3">
    <source>
        <dbReference type="Proteomes" id="UP001165122"/>
    </source>
</evidence>
<gene>
    <name evidence="2" type="ORF">TrLO_g14865</name>
</gene>
<feature type="transmembrane region" description="Helical" evidence="1">
    <location>
        <begin position="205"/>
        <end position="224"/>
    </location>
</feature>
<dbReference type="EMBL" id="BRXW01000337">
    <property type="protein sequence ID" value="GMI18511.1"/>
    <property type="molecule type" value="Genomic_DNA"/>
</dbReference>